<dbReference type="InterPro" id="IPR026001">
    <property type="entry name" value="Abi-like_C"/>
</dbReference>
<dbReference type="AlphaFoldDB" id="A0A917UXW9"/>
<evidence type="ECO:0000313" key="2">
    <source>
        <dbReference type="EMBL" id="GGJ94450.1"/>
    </source>
</evidence>
<sequence>MTDLITGRVRGVFRDAVSQRMVLREIDRIWQAEGFAPGTTTVLGGQRVTLWAEYEASVDWKSLEHIRRVLRVYESFLIEFGGEDITPFTRVLEVDGFSVDSSRKITMVSGALSSLSGLDGLRDASGIRDAFRRIELLLDSDPAGVVGAVKELIEATAKTVLQHLEVTVARDADLPALLSQTQDVLGLSASGVSGAVDSSATIKKVLGGLKGIAIGITELRNAEGSGHGRTRASNLTARHARLAVNAGRTWCEIVLDTYGDPAAPWRRSRDGGPQ</sequence>
<dbReference type="EMBL" id="BMMD01000043">
    <property type="protein sequence ID" value="GGJ94450.1"/>
    <property type="molecule type" value="Genomic_DNA"/>
</dbReference>
<evidence type="ECO:0000259" key="1">
    <source>
        <dbReference type="Pfam" id="PF14355"/>
    </source>
</evidence>
<dbReference type="RefSeq" id="WP_188744777.1">
    <property type="nucleotide sequence ID" value="NZ_BAABFW010000043.1"/>
</dbReference>
<accession>A0A917UXW9</accession>
<gene>
    <name evidence="2" type="ORF">GCM10011372_35960</name>
</gene>
<evidence type="ECO:0000313" key="3">
    <source>
        <dbReference type="Proteomes" id="UP000636956"/>
    </source>
</evidence>
<reference evidence="2" key="2">
    <citation type="submission" date="2020-09" db="EMBL/GenBank/DDBJ databases">
        <authorList>
            <person name="Sun Q."/>
            <person name="Zhou Y."/>
        </authorList>
    </citation>
    <scope>NUCLEOTIDE SEQUENCE</scope>
    <source>
        <strain evidence="2">CGMCC 1.8984</strain>
    </source>
</reference>
<reference evidence="2" key="1">
    <citation type="journal article" date="2014" name="Int. J. Syst. Evol. Microbiol.">
        <title>Complete genome sequence of Corynebacterium casei LMG S-19264T (=DSM 44701T), isolated from a smear-ripened cheese.</title>
        <authorList>
            <consortium name="US DOE Joint Genome Institute (JGI-PGF)"/>
            <person name="Walter F."/>
            <person name="Albersmeier A."/>
            <person name="Kalinowski J."/>
            <person name="Ruckert C."/>
        </authorList>
    </citation>
    <scope>NUCLEOTIDE SEQUENCE</scope>
    <source>
        <strain evidence="2">CGMCC 1.8984</strain>
    </source>
</reference>
<dbReference type="Pfam" id="PF14355">
    <property type="entry name" value="Abi_C"/>
    <property type="match status" value="1"/>
</dbReference>
<name>A0A917UXW9_9MICO</name>
<dbReference type="Proteomes" id="UP000636956">
    <property type="component" value="Unassembled WGS sequence"/>
</dbReference>
<proteinExistence type="predicted"/>
<protein>
    <recommendedName>
        <fullName evidence="1">Abortive infection protein-like C-terminal domain-containing protein</fullName>
    </recommendedName>
</protein>
<comment type="caution">
    <text evidence="2">The sequence shown here is derived from an EMBL/GenBank/DDBJ whole genome shotgun (WGS) entry which is preliminary data.</text>
</comment>
<feature type="domain" description="Abortive infection protein-like C-terminal" evidence="1">
    <location>
        <begin position="175"/>
        <end position="255"/>
    </location>
</feature>
<organism evidence="2 3">
    <name type="scientific">Agromyces bauzanensis</name>
    <dbReference type="NCBI Taxonomy" id="1308924"/>
    <lineage>
        <taxon>Bacteria</taxon>
        <taxon>Bacillati</taxon>
        <taxon>Actinomycetota</taxon>
        <taxon>Actinomycetes</taxon>
        <taxon>Micrococcales</taxon>
        <taxon>Microbacteriaceae</taxon>
        <taxon>Agromyces</taxon>
    </lineage>
</organism>
<keyword evidence="3" id="KW-1185">Reference proteome</keyword>